<dbReference type="OrthoDB" id="5916025at2759"/>
<accession>A0A0V1L220</accession>
<sequence length="687" mass="78936">MQMTAMTTFDQHKSKAALTISLLLTMADSIDSSDGSEDYDAYNAETFNVDIPEEEWEFGGSDEELNLPPVENELHEVISKESNHSASVPVNKDAAQRTFRDENINSSIVESIEHLVDEDDDRRQFNKTSIPPIYSSGERSFIASVGGSQFRDLPKSSSFWEGNSPFAMHSQRYLKPELGFSSDLPAGREVNLLKGVKTLAQVEQELLSPNVSDIQKKDEMPDMFLHPNSAFGIDHENNMNALAENQRPPFNNEQDIKQYRGSSIQKLPSYPHARNAPYGPEALSRWQMNSLMFGRAMPPLHRPGYAPVNRPMMQQPFMPPHYMPPFRGMPPFVHHPVMRMSNSRPFWPGMDSPARCLPNVRRAQKNDRDLIMMTRTEQCLVHNILKSSIEFKNPEDEDYYYLNYCKKKGCNATESSQFEEGSGSNRKDYSPPDFEGVLGKLRMQPISAAAPRLMFNISSALNMKDGMLCDDSFKGTLKNSLRNLLLYIENLIILFKQATEVLIPEEREKAMEILKENMSDCQVLVPLLMISKGQRLFNCYLKIYANNFLDLVDYFHSMHQSLLFKHNFDEKEFTAMLVTIRNCANGTKVDASDEDRIFEMFKYFYNMQPFNSWQKNRFYYFMFIHLLLYIPKLANLDAQKCRIFLIFCQNVLSARCPLTKEDFTALGFQSVESILTPAMDFMAKRLN</sequence>
<organism evidence="1 2">
    <name type="scientific">Trichinella nativa</name>
    <dbReference type="NCBI Taxonomy" id="6335"/>
    <lineage>
        <taxon>Eukaryota</taxon>
        <taxon>Metazoa</taxon>
        <taxon>Ecdysozoa</taxon>
        <taxon>Nematoda</taxon>
        <taxon>Enoplea</taxon>
        <taxon>Dorylaimia</taxon>
        <taxon>Trichinellida</taxon>
        <taxon>Trichinellidae</taxon>
        <taxon>Trichinella</taxon>
    </lineage>
</organism>
<proteinExistence type="predicted"/>
<name>A0A0V1L220_9BILA</name>
<gene>
    <name evidence="1" type="ORF">T02_14737</name>
</gene>
<dbReference type="EMBL" id="JYDW01000159">
    <property type="protein sequence ID" value="KRZ53609.1"/>
    <property type="molecule type" value="Genomic_DNA"/>
</dbReference>
<dbReference type="Proteomes" id="UP000054721">
    <property type="component" value="Unassembled WGS sequence"/>
</dbReference>
<evidence type="ECO:0008006" key="3">
    <source>
        <dbReference type="Google" id="ProtNLM"/>
    </source>
</evidence>
<evidence type="ECO:0000313" key="1">
    <source>
        <dbReference type="EMBL" id="KRZ53609.1"/>
    </source>
</evidence>
<dbReference type="AlphaFoldDB" id="A0A0V1L220"/>
<keyword evidence="2" id="KW-1185">Reference proteome</keyword>
<comment type="caution">
    <text evidence="1">The sequence shown here is derived from an EMBL/GenBank/DDBJ whole genome shotgun (WGS) entry which is preliminary data.</text>
</comment>
<protein>
    <recommendedName>
        <fullName evidence="3">Protein PAT1-like protein 1</fullName>
    </recommendedName>
</protein>
<reference evidence="1 2" key="1">
    <citation type="submission" date="2015-05" db="EMBL/GenBank/DDBJ databases">
        <title>Evolution of Trichinella species and genotypes.</title>
        <authorList>
            <person name="Korhonen P.K."/>
            <person name="Edoardo P."/>
            <person name="Giuseppe L.R."/>
            <person name="Gasser R.B."/>
        </authorList>
    </citation>
    <scope>NUCLEOTIDE SEQUENCE [LARGE SCALE GENOMIC DNA]</scope>
    <source>
        <strain evidence="1">ISS10</strain>
    </source>
</reference>
<dbReference type="STRING" id="6335.A0A0V1L220"/>
<evidence type="ECO:0000313" key="2">
    <source>
        <dbReference type="Proteomes" id="UP000054721"/>
    </source>
</evidence>